<dbReference type="PANTHER" id="PTHR30485:SF2">
    <property type="entry name" value="BLL0597 PROTEIN"/>
    <property type="match status" value="1"/>
</dbReference>
<dbReference type="InterPro" id="IPR011577">
    <property type="entry name" value="Cyt_b561_bac/Ni-Hgenase"/>
</dbReference>
<comment type="subcellular location">
    <subcellularLocation>
        <location evidence="1">Cell membrane</location>
        <topology evidence="1">Multi-pass membrane protein</topology>
    </subcellularLocation>
</comment>
<feature type="transmembrane region" description="Helical" evidence="6">
    <location>
        <begin position="148"/>
        <end position="168"/>
    </location>
</feature>
<keyword evidence="9" id="KW-1185">Reference proteome</keyword>
<accession>A0ABY7ARX7</accession>
<feature type="transmembrane region" description="Helical" evidence="6">
    <location>
        <begin position="97"/>
        <end position="118"/>
    </location>
</feature>
<keyword evidence="2" id="KW-1003">Cell membrane</keyword>
<dbReference type="SUPFAM" id="SSF81342">
    <property type="entry name" value="Transmembrane di-heme cytochromes"/>
    <property type="match status" value="1"/>
</dbReference>
<evidence type="ECO:0000259" key="7">
    <source>
        <dbReference type="Pfam" id="PF01292"/>
    </source>
</evidence>
<reference evidence="8" key="1">
    <citation type="submission" date="2022-10" db="EMBL/GenBank/DDBJ databases">
        <title>Catenovulum adriacola sp. nov. isolated in the Harbour of Susak.</title>
        <authorList>
            <person name="Schoch T."/>
            <person name="Reich S.J."/>
            <person name="Stoeferle S."/>
            <person name="Flaiz M."/>
            <person name="Kazda M."/>
            <person name="Riedel C.U."/>
            <person name="Duerre P."/>
        </authorList>
    </citation>
    <scope>NUCLEOTIDE SEQUENCE</scope>
    <source>
        <strain evidence="8">TS8</strain>
    </source>
</reference>
<evidence type="ECO:0000256" key="3">
    <source>
        <dbReference type="ARBA" id="ARBA00022692"/>
    </source>
</evidence>
<feature type="transmembrane region" description="Helical" evidence="6">
    <location>
        <begin position="12"/>
        <end position="30"/>
    </location>
</feature>
<keyword evidence="5 6" id="KW-0472">Membrane</keyword>
<evidence type="ECO:0000256" key="6">
    <source>
        <dbReference type="SAM" id="Phobius"/>
    </source>
</evidence>
<dbReference type="PANTHER" id="PTHR30485">
    <property type="entry name" value="NI/FE-HYDROGENASE 1 B-TYPE CYTOCHROME SUBUNIT"/>
    <property type="match status" value="1"/>
</dbReference>
<dbReference type="EMBL" id="CP109965">
    <property type="protein sequence ID" value="WAJ71532.1"/>
    <property type="molecule type" value="Genomic_DNA"/>
</dbReference>
<dbReference type="RefSeq" id="WP_268076081.1">
    <property type="nucleotide sequence ID" value="NZ_CP109965.1"/>
</dbReference>
<dbReference type="Gene3D" id="1.20.950.20">
    <property type="entry name" value="Transmembrane di-heme cytochromes, Chain C"/>
    <property type="match status" value="1"/>
</dbReference>
<feature type="transmembrane region" description="Helical" evidence="6">
    <location>
        <begin position="200"/>
        <end position="216"/>
    </location>
</feature>
<evidence type="ECO:0000313" key="9">
    <source>
        <dbReference type="Proteomes" id="UP001163726"/>
    </source>
</evidence>
<evidence type="ECO:0000256" key="2">
    <source>
        <dbReference type="ARBA" id="ARBA00022475"/>
    </source>
</evidence>
<protein>
    <submittedName>
        <fullName evidence="8">Cytochrome b/b6 domain-containing protein</fullName>
    </submittedName>
</protein>
<gene>
    <name evidence="8" type="ORF">OLW01_06975</name>
</gene>
<evidence type="ECO:0000256" key="5">
    <source>
        <dbReference type="ARBA" id="ARBA00023136"/>
    </source>
</evidence>
<evidence type="ECO:0000256" key="1">
    <source>
        <dbReference type="ARBA" id="ARBA00004651"/>
    </source>
</evidence>
<feature type="transmembrane region" description="Helical" evidence="6">
    <location>
        <begin position="37"/>
        <end position="58"/>
    </location>
</feature>
<feature type="domain" description="Cytochrome b561 bacterial/Ni-hydrogenase" evidence="7">
    <location>
        <begin position="7"/>
        <end position="178"/>
    </location>
</feature>
<dbReference type="Pfam" id="PF01292">
    <property type="entry name" value="Ni_hydr_CYTB"/>
    <property type="match status" value="1"/>
</dbReference>
<dbReference type="Proteomes" id="UP001163726">
    <property type="component" value="Chromosome"/>
</dbReference>
<evidence type="ECO:0000256" key="4">
    <source>
        <dbReference type="ARBA" id="ARBA00022989"/>
    </source>
</evidence>
<organism evidence="8 9">
    <name type="scientific">Catenovulum adriaticum</name>
    <dbReference type="NCBI Taxonomy" id="2984846"/>
    <lineage>
        <taxon>Bacteria</taxon>
        <taxon>Pseudomonadati</taxon>
        <taxon>Pseudomonadota</taxon>
        <taxon>Gammaproteobacteria</taxon>
        <taxon>Alteromonadales</taxon>
        <taxon>Alteromonadaceae</taxon>
        <taxon>Catenovulum</taxon>
    </lineage>
</organism>
<sequence length="217" mass="24597">MMTDKKVWDLGIRIFHWLLVLGITAAWFTIEYRWMQAHAVVGYGISVLLVFRLIWGFLGSTTARFTHFVCSPIAAFCYLKASLQLKAAHYAGHNPAGGYMVVFMLCVLLVQVLSGFFANNDLGFSGPFADWVNKAQSDQLTQWHGLNFYLILAAIWLHLVAVFFYQLVKKEPLIQAMMLGTKPGKYVSDEQHLKFVSNRVAIVIWLFSVAVILVFVL</sequence>
<dbReference type="InterPro" id="IPR051542">
    <property type="entry name" value="Hydrogenase_cytochrome"/>
</dbReference>
<keyword evidence="4 6" id="KW-1133">Transmembrane helix</keyword>
<keyword evidence="3 6" id="KW-0812">Transmembrane</keyword>
<proteinExistence type="predicted"/>
<dbReference type="InterPro" id="IPR016174">
    <property type="entry name" value="Di-haem_cyt_TM"/>
</dbReference>
<evidence type="ECO:0000313" key="8">
    <source>
        <dbReference type="EMBL" id="WAJ71532.1"/>
    </source>
</evidence>
<name>A0ABY7ARX7_9ALTE</name>